<evidence type="ECO:0000256" key="2">
    <source>
        <dbReference type="SAM" id="SignalP"/>
    </source>
</evidence>
<feature type="signal peptide" evidence="2">
    <location>
        <begin position="1"/>
        <end position="20"/>
    </location>
</feature>
<feature type="region of interest" description="Disordered" evidence="1">
    <location>
        <begin position="180"/>
        <end position="202"/>
    </location>
</feature>
<organism evidence="3 4">
    <name type="scientific">Metarhizobium album</name>
    <dbReference type="NCBI Taxonomy" id="2182425"/>
    <lineage>
        <taxon>Bacteria</taxon>
        <taxon>Pseudomonadati</taxon>
        <taxon>Pseudomonadota</taxon>
        <taxon>Alphaproteobacteria</taxon>
        <taxon>Hyphomicrobiales</taxon>
        <taxon>Rhizobiaceae</taxon>
        <taxon>Metarhizobium</taxon>
    </lineage>
</organism>
<comment type="caution">
    <text evidence="3">The sequence shown here is derived from an EMBL/GenBank/DDBJ whole genome shotgun (WGS) entry which is preliminary data.</text>
</comment>
<keyword evidence="4" id="KW-1185">Reference proteome</keyword>
<proteinExistence type="predicted"/>
<sequence length="202" mass="21885">MIRVGMCFAMLMLCAATAGANESSYTDMNTDRCNTLSSNEEEGSSVSLKCRGLDGYPVYFKEGDARQSVFFGPVSQSYLDGGFESFGMFNYVGKKIEWRIDDSGTPVAAILRYFISNLDPETGMPTKALEGQVLVISRVAQPDDESGCVAAYVDALANKDANGLARQVADDMAANFTCGQDEPAFHGERGERASEPSRHLPE</sequence>
<reference evidence="3 4" key="1">
    <citation type="submission" date="2018-05" db="EMBL/GenBank/DDBJ databases">
        <title>The draft genome of strain NS-104.</title>
        <authorList>
            <person name="Hang P."/>
            <person name="Jiang J."/>
        </authorList>
    </citation>
    <scope>NUCLEOTIDE SEQUENCE [LARGE SCALE GENOMIC DNA]</scope>
    <source>
        <strain evidence="3 4">NS-104</strain>
    </source>
</reference>
<dbReference type="OrthoDB" id="7427667at2"/>
<evidence type="ECO:0000256" key="1">
    <source>
        <dbReference type="SAM" id="MobiDB-lite"/>
    </source>
</evidence>
<dbReference type="Proteomes" id="UP000245252">
    <property type="component" value="Unassembled WGS sequence"/>
</dbReference>
<name>A0A2U2DPE2_9HYPH</name>
<accession>A0A2U2DPE2</accession>
<dbReference type="AlphaFoldDB" id="A0A2U2DPE2"/>
<evidence type="ECO:0000313" key="3">
    <source>
        <dbReference type="EMBL" id="PWE55132.1"/>
    </source>
</evidence>
<dbReference type="EMBL" id="QFBC01000007">
    <property type="protein sequence ID" value="PWE55132.1"/>
    <property type="molecule type" value="Genomic_DNA"/>
</dbReference>
<feature type="chain" id="PRO_5015521203" evidence="2">
    <location>
        <begin position="21"/>
        <end position="202"/>
    </location>
</feature>
<feature type="compositionally biased region" description="Basic and acidic residues" evidence="1">
    <location>
        <begin position="183"/>
        <end position="202"/>
    </location>
</feature>
<protein>
    <submittedName>
        <fullName evidence="3">Uncharacterized protein</fullName>
    </submittedName>
</protein>
<evidence type="ECO:0000313" key="4">
    <source>
        <dbReference type="Proteomes" id="UP000245252"/>
    </source>
</evidence>
<keyword evidence="2" id="KW-0732">Signal</keyword>
<gene>
    <name evidence="3" type="ORF">DEM27_16955</name>
</gene>